<dbReference type="SMART" id="SM00387">
    <property type="entry name" value="HATPase_c"/>
    <property type="match status" value="1"/>
</dbReference>
<comment type="catalytic activity">
    <reaction evidence="1">
        <text>ATP + protein L-histidine = ADP + protein N-phospho-L-histidine.</text>
        <dbReference type="EC" id="2.7.13.3"/>
    </reaction>
</comment>
<dbReference type="EMBL" id="LT630003">
    <property type="protein sequence ID" value="SET79130.1"/>
    <property type="molecule type" value="Genomic_DNA"/>
</dbReference>
<proteinExistence type="predicted"/>
<gene>
    <name evidence="5" type="ORF">SAMN02745906_1933</name>
</gene>
<dbReference type="EC" id="2.7.13.3" evidence="2"/>
<protein>
    <recommendedName>
        <fullName evidence="2">histidine kinase</fullName>
        <ecNumber evidence="2">2.7.13.3</ecNumber>
    </recommendedName>
</protein>
<dbReference type="PRINTS" id="PR00344">
    <property type="entry name" value="BCTRLSENSOR"/>
</dbReference>
<keyword evidence="5" id="KW-0418">Kinase</keyword>
<feature type="domain" description="Histidine kinase/HSP90-like ATPase" evidence="4">
    <location>
        <begin position="130"/>
        <end position="250"/>
    </location>
</feature>
<dbReference type="Pfam" id="PF06580">
    <property type="entry name" value="His_kinase"/>
    <property type="match status" value="1"/>
</dbReference>
<keyword evidence="5" id="KW-0808">Transferase</keyword>
<evidence type="ECO:0000256" key="2">
    <source>
        <dbReference type="ARBA" id="ARBA00012438"/>
    </source>
</evidence>
<dbReference type="Pfam" id="PF02518">
    <property type="entry name" value="HATPase_c"/>
    <property type="match status" value="1"/>
</dbReference>
<dbReference type="GO" id="GO:0016301">
    <property type="term" value="F:kinase activity"/>
    <property type="evidence" value="ECO:0007669"/>
    <property type="project" value="UniProtKB-KW"/>
</dbReference>
<dbReference type="InterPro" id="IPR010559">
    <property type="entry name" value="Sig_transdc_His_kin_internal"/>
</dbReference>
<organism evidence="5 6">
    <name type="scientific">Lacrimispora sphenoides JCM 1415</name>
    <dbReference type="NCBI Taxonomy" id="1297793"/>
    <lineage>
        <taxon>Bacteria</taxon>
        <taxon>Bacillati</taxon>
        <taxon>Bacillota</taxon>
        <taxon>Clostridia</taxon>
        <taxon>Lachnospirales</taxon>
        <taxon>Lachnospiraceae</taxon>
        <taxon>Lacrimispora</taxon>
    </lineage>
</organism>
<dbReference type="InterPro" id="IPR050640">
    <property type="entry name" value="Bact_2-comp_sensor_kinase"/>
</dbReference>
<dbReference type="Proteomes" id="UP000198970">
    <property type="component" value="Chromosome I"/>
</dbReference>
<dbReference type="InterPro" id="IPR004358">
    <property type="entry name" value="Sig_transdc_His_kin-like_C"/>
</dbReference>
<accession>A0ABY1C8G4</accession>
<evidence type="ECO:0000259" key="4">
    <source>
        <dbReference type="SMART" id="SM00387"/>
    </source>
</evidence>
<dbReference type="Gene3D" id="3.30.565.10">
    <property type="entry name" value="Histidine kinase-like ATPase, C-terminal domain"/>
    <property type="match status" value="1"/>
</dbReference>
<dbReference type="InterPro" id="IPR036890">
    <property type="entry name" value="HATPase_C_sf"/>
</dbReference>
<dbReference type="SUPFAM" id="SSF55874">
    <property type="entry name" value="ATPase domain of HSP90 chaperone/DNA topoisomerase II/histidine kinase"/>
    <property type="match status" value="1"/>
</dbReference>
<keyword evidence="3" id="KW-0902">Two-component regulatory system</keyword>
<dbReference type="PANTHER" id="PTHR34220">
    <property type="entry name" value="SENSOR HISTIDINE KINASE YPDA"/>
    <property type="match status" value="1"/>
</dbReference>
<keyword evidence="6" id="KW-1185">Reference proteome</keyword>
<sequence length="265" mass="30117">MKLLSEKKLQKLLEEHSQKAVRDNARYYENEILKKQTELLTLQNQINPHFLYNALECIRAQAVLSDMGEIADITYALSNFFRYSISTKSDFATLNDEVNVINNYMKIQQYRFRDRFCLNVDLPDSWSSIMDAVIPKLTLQPIVENSIVHAFTESADNGVITIEIIPAKKHINIRISDNGKGIDSNTLKMLNHSLEQEYYVSPNHGKRGTGIALWNVNRRLKLVFGDTYGLHVSSTPALGTDVEIHIPYISVNSDDFSQTGGNTYA</sequence>
<dbReference type="RefSeq" id="WP_054789984.1">
    <property type="nucleotide sequence ID" value="NZ_LT630003.1"/>
</dbReference>
<evidence type="ECO:0000256" key="1">
    <source>
        <dbReference type="ARBA" id="ARBA00000085"/>
    </source>
</evidence>
<evidence type="ECO:0000313" key="5">
    <source>
        <dbReference type="EMBL" id="SET79130.1"/>
    </source>
</evidence>
<reference evidence="5 6" key="1">
    <citation type="submission" date="2016-10" db="EMBL/GenBank/DDBJ databases">
        <authorList>
            <person name="Varghese N."/>
            <person name="Submissions S."/>
        </authorList>
    </citation>
    <scope>NUCLEOTIDE SEQUENCE [LARGE SCALE GENOMIC DNA]</scope>
    <source>
        <strain evidence="5 6">ATCC 19403</strain>
    </source>
</reference>
<name>A0ABY1C8G4_9FIRM</name>
<evidence type="ECO:0000256" key="3">
    <source>
        <dbReference type="ARBA" id="ARBA00023012"/>
    </source>
</evidence>
<dbReference type="PANTHER" id="PTHR34220:SF7">
    <property type="entry name" value="SENSOR HISTIDINE KINASE YPDA"/>
    <property type="match status" value="1"/>
</dbReference>
<evidence type="ECO:0000313" key="6">
    <source>
        <dbReference type="Proteomes" id="UP000198970"/>
    </source>
</evidence>
<dbReference type="InterPro" id="IPR003594">
    <property type="entry name" value="HATPase_dom"/>
</dbReference>